<keyword evidence="4 6" id="KW-1133">Transmembrane helix</keyword>
<evidence type="ECO:0000256" key="2">
    <source>
        <dbReference type="ARBA" id="ARBA00022475"/>
    </source>
</evidence>
<evidence type="ECO:0000256" key="3">
    <source>
        <dbReference type="ARBA" id="ARBA00022692"/>
    </source>
</evidence>
<evidence type="ECO:0000256" key="6">
    <source>
        <dbReference type="SAM" id="Phobius"/>
    </source>
</evidence>
<keyword evidence="9" id="KW-1185">Reference proteome</keyword>
<keyword evidence="5 6" id="KW-0472">Membrane</keyword>
<evidence type="ECO:0000313" key="8">
    <source>
        <dbReference type="EMBL" id="BDT57578.1"/>
    </source>
</evidence>
<organism evidence="8 9">
    <name type="scientific">Massilia varians</name>
    <dbReference type="NCBI Taxonomy" id="457921"/>
    <lineage>
        <taxon>Bacteria</taxon>
        <taxon>Pseudomonadati</taxon>
        <taxon>Pseudomonadota</taxon>
        <taxon>Betaproteobacteria</taxon>
        <taxon>Burkholderiales</taxon>
        <taxon>Oxalobacteraceae</taxon>
        <taxon>Telluria group</taxon>
        <taxon>Massilia</taxon>
    </lineage>
</organism>
<dbReference type="RefSeq" id="WP_281912879.1">
    <property type="nucleotide sequence ID" value="NZ_AP026966.1"/>
</dbReference>
<keyword evidence="2" id="KW-1003">Cell membrane</keyword>
<evidence type="ECO:0000256" key="4">
    <source>
        <dbReference type="ARBA" id="ARBA00022989"/>
    </source>
</evidence>
<evidence type="ECO:0000256" key="5">
    <source>
        <dbReference type="ARBA" id="ARBA00023136"/>
    </source>
</evidence>
<evidence type="ECO:0000259" key="7">
    <source>
        <dbReference type="Pfam" id="PF06271"/>
    </source>
</evidence>
<sequence length="159" mass="17389">MRVQEQAELEYVGFWARFGASLIDGILTAIATLPILLAIYGMEYLDNETLIAGPADFVISYVLPSIVIVLLWSKFAATPGKMAVGAIIVDARTGGKPSTSQYVIRYIGYFVSAIPLLLGYLWAGFDPRKQAWHDKMANTVVVRRKNGAGNPVHFDQAPA</sequence>
<evidence type="ECO:0000256" key="1">
    <source>
        <dbReference type="ARBA" id="ARBA00004651"/>
    </source>
</evidence>
<dbReference type="InterPro" id="IPR010432">
    <property type="entry name" value="RDD"/>
</dbReference>
<feature type="transmembrane region" description="Helical" evidence="6">
    <location>
        <begin position="12"/>
        <end position="39"/>
    </location>
</feature>
<dbReference type="PANTHER" id="PTHR36115">
    <property type="entry name" value="PROLINE-RICH ANTIGEN HOMOLOG-RELATED"/>
    <property type="match status" value="1"/>
</dbReference>
<feature type="transmembrane region" description="Helical" evidence="6">
    <location>
        <begin position="51"/>
        <end position="72"/>
    </location>
</feature>
<name>A0ABM8C348_9BURK</name>
<dbReference type="PANTHER" id="PTHR36115:SF4">
    <property type="entry name" value="MEMBRANE PROTEIN"/>
    <property type="match status" value="1"/>
</dbReference>
<reference evidence="8" key="1">
    <citation type="submission" date="2022-11" db="EMBL/GenBank/DDBJ databases">
        <title>Isolation and characterization of PLA-degrading bacterium Massilia sp. from Antarctic soil.</title>
        <authorList>
            <person name="Sato K."/>
            <person name="Gomez-Fuentes C."/>
            <person name="Ahmad S.A."/>
            <person name="Zulkharnain A."/>
        </authorList>
    </citation>
    <scope>NUCLEOTIDE SEQUENCE</scope>
    <source>
        <strain evidence="8">N-3</strain>
    </source>
</reference>
<evidence type="ECO:0000313" key="9">
    <source>
        <dbReference type="Proteomes" id="UP001163336"/>
    </source>
</evidence>
<gene>
    <name evidence="8" type="ORF">MasN3_10720</name>
</gene>
<dbReference type="Proteomes" id="UP001163336">
    <property type="component" value="Chromosome"/>
</dbReference>
<dbReference type="Pfam" id="PF06271">
    <property type="entry name" value="RDD"/>
    <property type="match status" value="1"/>
</dbReference>
<accession>A0ABM8C348</accession>
<keyword evidence="3 6" id="KW-0812">Transmembrane</keyword>
<protein>
    <submittedName>
        <fullName evidence="8">RDD family protein</fullName>
    </submittedName>
</protein>
<proteinExistence type="predicted"/>
<dbReference type="InterPro" id="IPR051791">
    <property type="entry name" value="Pra-immunoreactive"/>
</dbReference>
<feature type="transmembrane region" description="Helical" evidence="6">
    <location>
        <begin position="106"/>
        <end position="125"/>
    </location>
</feature>
<dbReference type="EMBL" id="AP026966">
    <property type="protein sequence ID" value="BDT57578.1"/>
    <property type="molecule type" value="Genomic_DNA"/>
</dbReference>
<comment type="subcellular location">
    <subcellularLocation>
        <location evidence="1">Cell membrane</location>
        <topology evidence="1">Multi-pass membrane protein</topology>
    </subcellularLocation>
</comment>
<feature type="domain" description="RDD" evidence="7">
    <location>
        <begin position="11"/>
        <end position="138"/>
    </location>
</feature>